<dbReference type="InterPro" id="IPR036291">
    <property type="entry name" value="NAD(P)-bd_dom_sf"/>
</dbReference>
<name>A0AA40BYM3_9PEZI</name>
<keyword evidence="3" id="KW-0472">Membrane</keyword>
<keyword evidence="3" id="KW-0812">Transmembrane</keyword>
<dbReference type="GO" id="GO:0016491">
    <property type="term" value="F:oxidoreductase activity"/>
    <property type="evidence" value="ECO:0007669"/>
    <property type="project" value="UniProtKB-KW"/>
</dbReference>
<dbReference type="PANTHER" id="PTHR24320">
    <property type="entry name" value="RETINOL DEHYDROGENASE"/>
    <property type="match status" value="1"/>
</dbReference>
<gene>
    <name evidence="4" type="ORF">B0T17DRAFT_538064</name>
</gene>
<evidence type="ECO:0008006" key="6">
    <source>
        <dbReference type="Google" id="ProtNLM"/>
    </source>
</evidence>
<keyword evidence="3" id="KW-1133">Transmembrane helix</keyword>
<keyword evidence="5" id="KW-1185">Reference proteome</keyword>
<dbReference type="InterPro" id="IPR002347">
    <property type="entry name" value="SDR_fam"/>
</dbReference>
<dbReference type="SUPFAM" id="SSF51735">
    <property type="entry name" value="NAD(P)-binding Rossmann-fold domains"/>
    <property type="match status" value="1"/>
</dbReference>
<reference evidence="4" key="1">
    <citation type="submission" date="2023-06" db="EMBL/GenBank/DDBJ databases">
        <title>Genome-scale phylogeny and comparative genomics of the fungal order Sordariales.</title>
        <authorList>
            <consortium name="Lawrence Berkeley National Laboratory"/>
            <person name="Hensen N."/>
            <person name="Bonometti L."/>
            <person name="Westerberg I."/>
            <person name="Brannstrom I.O."/>
            <person name="Guillou S."/>
            <person name="Cros-Aarteil S."/>
            <person name="Calhoun S."/>
            <person name="Haridas S."/>
            <person name="Kuo A."/>
            <person name="Mondo S."/>
            <person name="Pangilinan J."/>
            <person name="Riley R."/>
            <person name="LaButti K."/>
            <person name="Andreopoulos B."/>
            <person name="Lipzen A."/>
            <person name="Chen C."/>
            <person name="Yanf M."/>
            <person name="Daum C."/>
            <person name="Ng V."/>
            <person name="Clum A."/>
            <person name="Steindorff A."/>
            <person name="Ohm R."/>
            <person name="Martin F."/>
            <person name="Silar P."/>
            <person name="Natvig D."/>
            <person name="Lalanne C."/>
            <person name="Gautier V."/>
            <person name="Ament-velasquez S.L."/>
            <person name="Kruys A."/>
            <person name="Hutchinson M.I."/>
            <person name="Powell A.J."/>
            <person name="Barry K."/>
            <person name="Miller A.N."/>
            <person name="Grigoriev I.V."/>
            <person name="Debuchy R."/>
            <person name="Gladieux P."/>
            <person name="Thoren M.H."/>
            <person name="Johannesson H."/>
        </authorList>
    </citation>
    <scope>NUCLEOTIDE SEQUENCE</scope>
    <source>
        <strain evidence="4">SMH3391-2</strain>
    </source>
</reference>
<comment type="caution">
    <text evidence="4">The sequence shown here is derived from an EMBL/GenBank/DDBJ whole genome shotgun (WGS) entry which is preliminary data.</text>
</comment>
<evidence type="ECO:0000313" key="4">
    <source>
        <dbReference type="EMBL" id="KAK0618487.1"/>
    </source>
</evidence>
<dbReference type="EMBL" id="JAULSR010000005">
    <property type="protein sequence ID" value="KAK0618487.1"/>
    <property type="molecule type" value="Genomic_DNA"/>
</dbReference>
<dbReference type="Proteomes" id="UP001174934">
    <property type="component" value="Unassembled WGS sequence"/>
</dbReference>
<evidence type="ECO:0000256" key="1">
    <source>
        <dbReference type="ARBA" id="ARBA00006484"/>
    </source>
</evidence>
<protein>
    <recommendedName>
        <fullName evidence="6">NAD(P)-binding protein</fullName>
    </recommendedName>
</protein>
<feature type="transmembrane region" description="Helical" evidence="3">
    <location>
        <begin position="25"/>
        <end position="45"/>
    </location>
</feature>
<proteinExistence type="inferred from homology"/>
<evidence type="ECO:0000313" key="5">
    <source>
        <dbReference type="Proteomes" id="UP001174934"/>
    </source>
</evidence>
<keyword evidence="2" id="KW-0560">Oxidoreductase</keyword>
<sequence length="311" mass="33096">MSHFDQWTLGVDVVRKLREHIDGKNIVITGATLGSIGGAVFLALAEAHPAQLFLLGRSDAKTSAAIAAFQRIQQQRTSTSFSSPSGNIDATTAEVAAAASSTNTSTTALHAIPCDLSDLSSVRLAAAAIRAQALGGKIHVLFNNAGVHLVYPYRTTAQGFECHFGLNHYAHFLLTAELWPLLCAATTADNDAVIVTTSSSGCQMSPMLWDEIERLPQWGGGESYQPWLGYALSKLANALFTVGLARRIATAAEGSDRLASVRAFAVQPGQPKTHLWDSVTEEGPTSVMEAFRLGKDGPLAGYDSMSLFSFI</sequence>
<evidence type="ECO:0000256" key="3">
    <source>
        <dbReference type="SAM" id="Phobius"/>
    </source>
</evidence>
<dbReference type="Gene3D" id="3.40.50.720">
    <property type="entry name" value="NAD(P)-binding Rossmann-like Domain"/>
    <property type="match status" value="1"/>
</dbReference>
<organism evidence="4 5">
    <name type="scientific">Bombardia bombarda</name>
    <dbReference type="NCBI Taxonomy" id="252184"/>
    <lineage>
        <taxon>Eukaryota</taxon>
        <taxon>Fungi</taxon>
        <taxon>Dikarya</taxon>
        <taxon>Ascomycota</taxon>
        <taxon>Pezizomycotina</taxon>
        <taxon>Sordariomycetes</taxon>
        <taxon>Sordariomycetidae</taxon>
        <taxon>Sordariales</taxon>
        <taxon>Lasiosphaeriaceae</taxon>
        <taxon>Bombardia</taxon>
    </lineage>
</organism>
<dbReference type="Pfam" id="PF00106">
    <property type="entry name" value="adh_short"/>
    <property type="match status" value="1"/>
</dbReference>
<dbReference type="AlphaFoldDB" id="A0AA40BYM3"/>
<comment type="similarity">
    <text evidence="1">Belongs to the short-chain dehydrogenases/reductases (SDR) family.</text>
</comment>
<accession>A0AA40BYM3</accession>
<evidence type="ECO:0000256" key="2">
    <source>
        <dbReference type="ARBA" id="ARBA00023002"/>
    </source>
</evidence>
<dbReference type="PANTHER" id="PTHR24320:SF283">
    <property type="entry name" value="RETINOL DEHYDROGENASE 11"/>
    <property type="match status" value="1"/>
</dbReference>